<accession>A0A0K2UG87</accession>
<reference evidence="1" key="1">
    <citation type="submission" date="2014-05" db="EMBL/GenBank/DDBJ databases">
        <authorList>
            <person name="Chronopoulou M."/>
        </authorList>
    </citation>
    <scope>NUCLEOTIDE SEQUENCE</scope>
    <source>
        <tissue evidence="1">Whole organism</tissue>
    </source>
</reference>
<name>A0A0K2UG87_LEPSM</name>
<dbReference type="AlphaFoldDB" id="A0A0K2UG87"/>
<organism evidence="1">
    <name type="scientific">Lepeophtheirus salmonis</name>
    <name type="common">Salmon louse</name>
    <name type="synonym">Caligus salmonis</name>
    <dbReference type="NCBI Taxonomy" id="72036"/>
    <lineage>
        <taxon>Eukaryota</taxon>
        <taxon>Metazoa</taxon>
        <taxon>Ecdysozoa</taxon>
        <taxon>Arthropoda</taxon>
        <taxon>Crustacea</taxon>
        <taxon>Multicrustacea</taxon>
        <taxon>Hexanauplia</taxon>
        <taxon>Copepoda</taxon>
        <taxon>Siphonostomatoida</taxon>
        <taxon>Caligidae</taxon>
        <taxon>Lepeophtheirus</taxon>
    </lineage>
</organism>
<dbReference type="EMBL" id="HACA01019878">
    <property type="protein sequence ID" value="CDW37239.1"/>
    <property type="molecule type" value="Transcribed_RNA"/>
</dbReference>
<sequence>MDKTTRSRVRPLCSIENIAAVAESEKTGKRARSCRYGQW</sequence>
<evidence type="ECO:0000313" key="1">
    <source>
        <dbReference type="EMBL" id="CDW37239.1"/>
    </source>
</evidence>
<proteinExistence type="predicted"/>
<protein>
    <submittedName>
        <fullName evidence="1">Uncharacterized protein</fullName>
    </submittedName>
</protein>